<keyword evidence="1" id="KW-0812">Transmembrane</keyword>
<evidence type="ECO:0000256" key="1">
    <source>
        <dbReference type="SAM" id="Phobius"/>
    </source>
</evidence>
<feature type="transmembrane region" description="Helical" evidence="1">
    <location>
        <begin position="207"/>
        <end position="229"/>
    </location>
</feature>
<keyword evidence="1" id="KW-1133">Transmembrane helix</keyword>
<keyword evidence="3" id="KW-1185">Reference proteome</keyword>
<feature type="transmembrane region" description="Helical" evidence="1">
    <location>
        <begin position="20"/>
        <end position="38"/>
    </location>
</feature>
<reference evidence="2 3" key="1">
    <citation type="submission" date="2016-10" db="EMBL/GenBank/DDBJ databases">
        <authorList>
            <person name="de Groot N.N."/>
        </authorList>
    </citation>
    <scope>NUCLEOTIDE SEQUENCE [LARGE SCALE GENOMIC DNA]</scope>
    <source>
        <strain evidence="2 3">CGMCC 4.6533</strain>
    </source>
</reference>
<dbReference type="AlphaFoldDB" id="A0A1G9TJR6"/>
<gene>
    <name evidence="2" type="ORF">SAMN05421869_1455</name>
</gene>
<dbReference type="OrthoDB" id="3544060at2"/>
<feature type="transmembrane region" description="Helical" evidence="1">
    <location>
        <begin position="140"/>
        <end position="161"/>
    </location>
</feature>
<protein>
    <recommendedName>
        <fullName evidence="4">DUF1648 domain-containing protein</fullName>
    </recommendedName>
</protein>
<feature type="transmembrane region" description="Helical" evidence="1">
    <location>
        <begin position="106"/>
        <end position="128"/>
    </location>
</feature>
<sequence>MQQVRVDRDERAVRPPWAGVVVGFLGLTAMIAIARGLWDALPETVTTRVAAEGRPGVEVSRLVFAGALPAVLVAVGVLVAVAVMVEDRLRGRLPGWFVAPRRVRRRAMNVVFVILPLLLVVLQAGLLARTAGHAFPLERAIGVALGGMLVVVGAALPGIVPDGSGGGPAGRFSLAWRRSQRPAGAALMLLGAACAVGVFVLPPMWTVVGAAFLIPVPFVLMALLTAWWMR</sequence>
<keyword evidence="1" id="KW-0472">Membrane</keyword>
<accession>A0A1G9TJR6</accession>
<dbReference type="EMBL" id="FNDJ01000045">
    <property type="protein sequence ID" value="SDM47704.1"/>
    <property type="molecule type" value="Genomic_DNA"/>
</dbReference>
<feature type="transmembrane region" description="Helical" evidence="1">
    <location>
        <begin position="62"/>
        <end position="85"/>
    </location>
</feature>
<evidence type="ECO:0000313" key="2">
    <source>
        <dbReference type="EMBL" id="SDM47704.1"/>
    </source>
</evidence>
<organism evidence="2 3">
    <name type="scientific">Nonomuraea jiangxiensis</name>
    <dbReference type="NCBI Taxonomy" id="633440"/>
    <lineage>
        <taxon>Bacteria</taxon>
        <taxon>Bacillati</taxon>
        <taxon>Actinomycetota</taxon>
        <taxon>Actinomycetes</taxon>
        <taxon>Streptosporangiales</taxon>
        <taxon>Streptosporangiaceae</taxon>
        <taxon>Nonomuraea</taxon>
    </lineage>
</organism>
<evidence type="ECO:0008006" key="4">
    <source>
        <dbReference type="Google" id="ProtNLM"/>
    </source>
</evidence>
<dbReference type="Proteomes" id="UP000199202">
    <property type="component" value="Unassembled WGS sequence"/>
</dbReference>
<feature type="transmembrane region" description="Helical" evidence="1">
    <location>
        <begin position="182"/>
        <end position="201"/>
    </location>
</feature>
<proteinExistence type="predicted"/>
<dbReference type="RefSeq" id="WP_090946796.1">
    <property type="nucleotide sequence ID" value="NZ_FNDJ01000045.1"/>
</dbReference>
<evidence type="ECO:0000313" key="3">
    <source>
        <dbReference type="Proteomes" id="UP000199202"/>
    </source>
</evidence>
<name>A0A1G9TJR6_9ACTN</name>